<keyword evidence="14" id="KW-0594">Phospholipid biosynthesis</keyword>
<keyword evidence="8 16" id="KW-0808">Transferase</keyword>
<evidence type="ECO:0000256" key="9">
    <source>
        <dbReference type="ARBA" id="ARBA00022692"/>
    </source>
</evidence>
<dbReference type="Pfam" id="PF01148">
    <property type="entry name" value="CTP_transf_1"/>
    <property type="match status" value="1"/>
</dbReference>
<evidence type="ECO:0000256" key="4">
    <source>
        <dbReference type="ARBA" id="ARBA00005189"/>
    </source>
</evidence>
<name>A0A8T0GKW6_CERPU</name>
<dbReference type="GO" id="GO:0016020">
    <property type="term" value="C:membrane"/>
    <property type="evidence" value="ECO:0007669"/>
    <property type="project" value="UniProtKB-SubCell"/>
</dbReference>
<feature type="region of interest" description="Disordered" evidence="17">
    <location>
        <begin position="113"/>
        <end position="168"/>
    </location>
</feature>
<sequence length="467" mass="49418">MYGAMGTVCSPGASAASSTSTKLPSSGRSCYRELARIPGLYPTSYSYSRSPDFSRSKPLTSGSCTLSPASCSFLGSSSRRTPLSLPSLIPAPVFRKSIAQKLRAVNEPYVTQSIRNERSEGESEVRHEDSRDDDVQLNEEGSPSELHGEPMEDNLRSPSSPPASPSAPQKGQLKIRILYGFLIGFGCLAIVLAGGWVYTTAVAAAVWLGTGEYFDLVQSKSMTKGMEAPPPVATKICSAICAAMPFMTMYFGGRVGMALTTASFLLATVLLLQRGPRFSQLSSAIFGLFYCGYLPCFWIKLRCGLAVPAINTKLGSVWPVLLGGQASWTVGLVVTIISMCSIIAADTGALFGGRAFGKTPLNEVSPKKTIEGAVVGLSSSVAVAVTLAHFLQWPTSLFSAAALAVLVFMGSLFGDLTESMIKRDAGVKDSGKLIPGHGGILDRLDSYIFTGALVHTFVKIGIPLFGV</sequence>
<keyword evidence="7" id="KW-0444">Lipid biosynthesis</keyword>
<feature type="transmembrane region" description="Helical" evidence="18">
    <location>
        <begin position="284"/>
        <end position="310"/>
    </location>
</feature>
<reference evidence="19" key="1">
    <citation type="submission" date="2020-06" db="EMBL/GenBank/DDBJ databases">
        <title>WGS assembly of Ceratodon purpureus strain R40.</title>
        <authorList>
            <person name="Carey S.B."/>
            <person name="Jenkins J."/>
            <person name="Shu S."/>
            <person name="Lovell J.T."/>
            <person name="Sreedasyam A."/>
            <person name="Maumus F."/>
            <person name="Tiley G.P."/>
            <person name="Fernandez-Pozo N."/>
            <person name="Barry K."/>
            <person name="Chen C."/>
            <person name="Wang M."/>
            <person name="Lipzen A."/>
            <person name="Daum C."/>
            <person name="Saski C.A."/>
            <person name="Payton A.C."/>
            <person name="Mcbreen J.C."/>
            <person name="Conrad R.E."/>
            <person name="Kollar L.M."/>
            <person name="Olsson S."/>
            <person name="Huttunen S."/>
            <person name="Landis J.B."/>
            <person name="Wickett N.J."/>
            <person name="Johnson M.G."/>
            <person name="Rensing S.A."/>
            <person name="Grimwood J."/>
            <person name="Schmutz J."/>
            <person name="Mcdaniel S.F."/>
        </authorList>
    </citation>
    <scope>NUCLEOTIDE SEQUENCE</scope>
    <source>
        <strain evidence="19">R40</strain>
    </source>
</reference>
<comment type="pathway">
    <text evidence="3 16">Phospholipid metabolism; CDP-diacylglycerol biosynthesis; CDP-diacylglycerol from sn-glycerol 3-phosphate: step 3/3.</text>
</comment>
<keyword evidence="20" id="KW-1185">Reference proteome</keyword>
<dbReference type="AlphaFoldDB" id="A0A8T0GKW6"/>
<accession>A0A8T0GKW6</accession>
<keyword evidence="10 16" id="KW-0548">Nucleotidyltransferase</keyword>
<feature type="transmembrane region" description="Helical" evidence="18">
    <location>
        <begin position="177"/>
        <end position="198"/>
    </location>
</feature>
<evidence type="ECO:0000256" key="6">
    <source>
        <dbReference type="ARBA" id="ARBA00012487"/>
    </source>
</evidence>
<evidence type="ECO:0000256" key="2">
    <source>
        <dbReference type="ARBA" id="ARBA00004141"/>
    </source>
</evidence>
<evidence type="ECO:0000256" key="7">
    <source>
        <dbReference type="ARBA" id="ARBA00022516"/>
    </source>
</evidence>
<evidence type="ECO:0000313" key="19">
    <source>
        <dbReference type="EMBL" id="KAG0559205.1"/>
    </source>
</evidence>
<dbReference type="PANTHER" id="PTHR47101:SF1">
    <property type="entry name" value="PHOSPHATIDATE CYTIDYLYLTRANSFERASE 4, CHLOROPLASTIC"/>
    <property type="match status" value="1"/>
</dbReference>
<evidence type="ECO:0000256" key="8">
    <source>
        <dbReference type="ARBA" id="ARBA00022679"/>
    </source>
</evidence>
<gene>
    <name evidence="19" type="ORF">KC19_10G086900</name>
</gene>
<comment type="catalytic activity">
    <reaction evidence="1 16">
        <text>a 1,2-diacyl-sn-glycero-3-phosphate + CTP + H(+) = a CDP-1,2-diacyl-sn-glycerol + diphosphate</text>
        <dbReference type="Rhea" id="RHEA:16229"/>
        <dbReference type="ChEBI" id="CHEBI:15378"/>
        <dbReference type="ChEBI" id="CHEBI:33019"/>
        <dbReference type="ChEBI" id="CHEBI:37563"/>
        <dbReference type="ChEBI" id="CHEBI:58332"/>
        <dbReference type="ChEBI" id="CHEBI:58608"/>
        <dbReference type="EC" id="2.7.7.41"/>
    </reaction>
</comment>
<feature type="transmembrane region" description="Helical" evidence="18">
    <location>
        <begin position="397"/>
        <end position="414"/>
    </location>
</feature>
<evidence type="ECO:0000256" key="11">
    <source>
        <dbReference type="ARBA" id="ARBA00022989"/>
    </source>
</evidence>
<dbReference type="EMBL" id="CM026431">
    <property type="protein sequence ID" value="KAG0559205.1"/>
    <property type="molecule type" value="Genomic_DNA"/>
</dbReference>
<keyword evidence="12" id="KW-0443">Lipid metabolism</keyword>
<feature type="transmembrane region" description="Helical" evidence="18">
    <location>
        <begin position="255"/>
        <end position="272"/>
    </location>
</feature>
<comment type="caution">
    <text evidence="19">The sequence shown here is derived from an EMBL/GenBank/DDBJ whole genome shotgun (WGS) entry which is preliminary data.</text>
</comment>
<feature type="transmembrane region" description="Helical" evidence="18">
    <location>
        <begin position="372"/>
        <end position="391"/>
    </location>
</feature>
<dbReference type="Proteomes" id="UP000822688">
    <property type="component" value="Chromosome 10"/>
</dbReference>
<keyword evidence="11 18" id="KW-1133">Transmembrane helix</keyword>
<evidence type="ECO:0000256" key="16">
    <source>
        <dbReference type="RuleBase" id="RU003938"/>
    </source>
</evidence>
<evidence type="ECO:0000256" key="1">
    <source>
        <dbReference type="ARBA" id="ARBA00001698"/>
    </source>
</evidence>
<evidence type="ECO:0000256" key="13">
    <source>
        <dbReference type="ARBA" id="ARBA00023136"/>
    </source>
</evidence>
<comment type="pathway">
    <text evidence="4">Lipid metabolism.</text>
</comment>
<evidence type="ECO:0000256" key="3">
    <source>
        <dbReference type="ARBA" id="ARBA00005119"/>
    </source>
</evidence>
<feature type="transmembrane region" description="Helical" evidence="18">
    <location>
        <begin position="330"/>
        <end position="351"/>
    </location>
</feature>
<evidence type="ECO:0000313" key="20">
    <source>
        <dbReference type="Proteomes" id="UP000822688"/>
    </source>
</evidence>
<evidence type="ECO:0000256" key="15">
    <source>
        <dbReference type="ARBA" id="ARBA00023264"/>
    </source>
</evidence>
<evidence type="ECO:0000256" key="18">
    <source>
        <dbReference type="SAM" id="Phobius"/>
    </source>
</evidence>
<dbReference type="GO" id="GO:0008654">
    <property type="term" value="P:phospholipid biosynthetic process"/>
    <property type="evidence" value="ECO:0007669"/>
    <property type="project" value="UniProtKB-KW"/>
</dbReference>
<feature type="compositionally biased region" description="Basic and acidic residues" evidence="17">
    <location>
        <begin position="146"/>
        <end position="155"/>
    </location>
</feature>
<keyword evidence="9 16" id="KW-0812">Transmembrane</keyword>
<evidence type="ECO:0000256" key="12">
    <source>
        <dbReference type="ARBA" id="ARBA00023098"/>
    </source>
</evidence>
<proteinExistence type="inferred from homology"/>
<evidence type="ECO:0000256" key="10">
    <source>
        <dbReference type="ARBA" id="ARBA00022695"/>
    </source>
</evidence>
<feature type="compositionally biased region" description="Low complexity" evidence="17">
    <location>
        <begin position="10"/>
        <end position="26"/>
    </location>
</feature>
<keyword evidence="13 18" id="KW-0472">Membrane</keyword>
<feature type="compositionally biased region" description="Basic and acidic residues" evidence="17">
    <location>
        <begin position="115"/>
        <end position="134"/>
    </location>
</feature>
<keyword evidence="15" id="KW-1208">Phospholipid metabolism</keyword>
<dbReference type="OrthoDB" id="10260889at2759"/>
<feature type="region of interest" description="Disordered" evidence="17">
    <location>
        <begin position="1"/>
        <end position="26"/>
    </location>
</feature>
<comment type="similarity">
    <text evidence="5 16">Belongs to the CDS family.</text>
</comment>
<dbReference type="InterPro" id="IPR000374">
    <property type="entry name" value="PC_trans"/>
</dbReference>
<organism evidence="19 20">
    <name type="scientific">Ceratodon purpureus</name>
    <name type="common">Fire moss</name>
    <name type="synonym">Dicranum purpureum</name>
    <dbReference type="NCBI Taxonomy" id="3225"/>
    <lineage>
        <taxon>Eukaryota</taxon>
        <taxon>Viridiplantae</taxon>
        <taxon>Streptophyta</taxon>
        <taxon>Embryophyta</taxon>
        <taxon>Bryophyta</taxon>
        <taxon>Bryophytina</taxon>
        <taxon>Bryopsida</taxon>
        <taxon>Dicranidae</taxon>
        <taxon>Pseudoditrichales</taxon>
        <taxon>Ditrichaceae</taxon>
        <taxon>Ceratodon</taxon>
    </lineage>
</organism>
<protein>
    <recommendedName>
        <fullName evidence="6 16">Phosphatidate cytidylyltransferase</fullName>
        <ecNumber evidence="6 16">2.7.7.41</ecNumber>
    </recommendedName>
</protein>
<dbReference type="PROSITE" id="PS01315">
    <property type="entry name" value="CDS"/>
    <property type="match status" value="1"/>
</dbReference>
<evidence type="ECO:0000256" key="14">
    <source>
        <dbReference type="ARBA" id="ARBA00023209"/>
    </source>
</evidence>
<evidence type="ECO:0000256" key="5">
    <source>
        <dbReference type="ARBA" id="ARBA00010185"/>
    </source>
</evidence>
<comment type="subcellular location">
    <subcellularLocation>
        <location evidence="2">Membrane</location>
        <topology evidence="2">Multi-pass membrane protein</topology>
    </subcellularLocation>
</comment>
<dbReference type="EC" id="2.7.7.41" evidence="6 16"/>
<evidence type="ECO:0000256" key="17">
    <source>
        <dbReference type="SAM" id="MobiDB-lite"/>
    </source>
</evidence>
<dbReference type="GO" id="GO:0004605">
    <property type="term" value="F:phosphatidate cytidylyltransferase activity"/>
    <property type="evidence" value="ECO:0007669"/>
    <property type="project" value="UniProtKB-EC"/>
</dbReference>
<dbReference type="PANTHER" id="PTHR47101">
    <property type="entry name" value="PHOSPHATIDATE CYTIDYLYLTRANSFERASE 5, CHLOROPLASTIC"/>
    <property type="match status" value="1"/>
</dbReference>